<dbReference type="AlphaFoldDB" id="A0A3R8MSM3"/>
<reference evidence="2 3" key="1">
    <citation type="submission" date="2018-11" db="EMBL/GenBank/DDBJ databases">
        <title>Genome sequencing of Lautropia sp. KCOM 2505 (= ChDC F240).</title>
        <authorList>
            <person name="Kook J.-K."/>
            <person name="Park S.-N."/>
            <person name="Lim Y.K."/>
        </authorList>
    </citation>
    <scope>NUCLEOTIDE SEQUENCE [LARGE SCALE GENOMIC DNA]</scope>
    <source>
        <strain evidence="2 3">KCOM 2505</strain>
    </source>
</reference>
<evidence type="ECO:0000313" key="3">
    <source>
        <dbReference type="Proteomes" id="UP000270261"/>
    </source>
</evidence>
<name>A0A3R8MSM3_9BURK</name>
<sequence>MRLLLGWLINAAAIFLLPYLLAAVNIKDFGTAMVVALIIGLLNTFIRPVLLLLTLPVNVVTLGLFTLVINGLMFWVTSRLVDDFTITGFWWAVLAAVLYSVISSLIASVLLGEQRTED</sequence>
<keyword evidence="3" id="KW-1185">Reference proteome</keyword>
<feature type="transmembrane region" description="Helical" evidence="1">
    <location>
        <begin position="57"/>
        <end position="77"/>
    </location>
</feature>
<keyword evidence="1" id="KW-0812">Transmembrane</keyword>
<dbReference type="Pfam" id="PF04020">
    <property type="entry name" value="Phage_holin_4_2"/>
    <property type="match status" value="1"/>
</dbReference>
<keyword evidence="1" id="KW-0472">Membrane</keyword>
<dbReference type="RefSeq" id="WP_125096346.1">
    <property type="nucleotide sequence ID" value="NZ_RRUE01000002.1"/>
</dbReference>
<dbReference type="Proteomes" id="UP000270261">
    <property type="component" value="Unassembled WGS sequence"/>
</dbReference>
<protein>
    <submittedName>
        <fullName evidence="2">Phage holin family protein</fullName>
    </submittedName>
</protein>
<accession>A0A3R8MSM3</accession>
<feature type="transmembrane region" description="Helical" evidence="1">
    <location>
        <begin position="89"/>
        <end position="112"/>
    </location>
</feature>
<keyword evidence="1" id="KW-1133">Transmembrane helix</keyword>
<gene>
    <name evidence="2" type="ORF">EHV23_12395</name>
</gene>
<organism evidence="2 3">
    <name type="scientific">Lautropia dentalis</name>
    <dbReference type="NCBI Taxonomy" id="2490857"/>
    <lineage>
        <taxon>Bacteria</taxon>
        <taxon>Pseudomonadati</taxon>
        <taxon>Pseudomonadota</taxon>
        <taxon>Betaproteobacteria</taxon>
        <taxon>Burkholderiales</taxon>
        <taxon>Burkholderiaceae</taxon>
        <taxon>Lautropia</taxon>
    </lineage>
</organism>
<proteinExistence type="predicted"/>
<dbReference type="PANTHER" id="PTHR37309">
    <property type="entry name" value="SLR0284 PROTEIN"/>
    <property type="match status" value="1"/>
</dbReference>
<evidence type="ECO:0000256" key="1">
    <source>
        <dbReference type="SAM" id="Phobius"/>
    </source>
</evidence>
<dbReference type="OrthoDB" id="9797048at2"/>
<evidence type="ECO:0000313" key="2">
    <source>
        <dbReference type="EMBL" id="RRN44151.1"/>
    </source>
</evidence>
<dbReference type="EMBL" id="RRUE01000002">
    <property type="protein sequence ID" value="RRN44151.1"/>
    <property type="molecule type" value="Genomic_DNA"/>
</dbReference>
<dbReference type="InterPro" id="IPR007165">
    <property type="entry name" value="Phage_holin_4_2"/>
</dbReference>
<feature type="transmembrane region" description="Helical" evidence="1">
    <location>
        <begin position="32"/>
        <end position="50"/>
    </location>
</feature>
<dbReference type="PANTHER" id="PTHR37309:SF1">
    <property type="entry name" value="SLR0284 PROTEIN"/>
    <property type="match status" value="1"/>
</dbReference>
<comment type="caution">
    <text evidence="2">The sequence shown here is derived from an EMBL/GenBank/DDBJ whole genome shotgun (WGS) entry which is preliminary data.</text>
</comment>